<dbReference type="EMBL" id="GBRH01243861">
    <property type="protein sequence ID" value="JAD54034.1"/>
    <property type="molecule type" value="Transcribed_RNA"/>
</dbReference>
<accession>A0A0A9AQM1</accession>
<sequence>MTTLFTAIGIRKHLNYSIYNHVLPPSYEMINPL</sequence>
<dbReference type="AlphaFoldDB" id="A0A0A9AQM1"/>
<reference evidence="1" key="2">
    <citation type="journal article" date="2015" name="Data Brief">
        <title>Shoot transcriptome of the giant reed, Arundo donax.</title>
        <authorList>
            <person name="Barrero R.A."/>
            <person name="Guerrero F.D."/>
            <person name="Moolhuijzen P."/>
            <person name="Goolsby J.A."/>
            <person name="Tidwell J."/>
            <person name="Bellgard S.E."/>
            <person name="Bellgard M.I."/>
        </authorList>
    </citation>
    <scope>NUCLEOTIDE SEQUENCE</scope>
    <source>
        <tissue evidence="1">Shoot tissue taken approximately 20 cm above the soil surface</tissue>
    </source>
</reference>
<protein>
    <submittedName>
        <fullName evidence="1">Uncharacterized protein</fullName>
    </submittedName>
</protein>
<organism evidence="1">
    <name type="scientific">Arundo donax</name>
    <name type="common">Giant reed</name>
    <name type="synonym">Donax arundinaceus</name>
    <dbReference type="NCBI Taxonomy" id="35708"/>
    <lineage>
        <taxon>Eukaryota</taxon>
        <taxon>Viridiplantae</taxon>
        <taxon>Streptophyta</taxon>
        <taxon>Embryophyta</taxon>
        <taxon>Tracheophyta</taxon>
        <taxon>Spermatophyta</taxon>
        <taxon>Magnoliopsida</taxon>
        <taxon>Liliopsida</taxon>
        <taxon>Poales</taxon>
        <taxon>Poaceae</taxon>
        <taxon>PACMAD clade</taxon>
        <taxon>Arundinoideae</taxon>
        <taxon>Arundineae</taxon>
        <taxon>Arundo</taxon>
    </lineage>
</organism>
<reference evidence="1" key="1">
    <citation type="submission" date="2014-09" db="EMBL/GenBank/DDBJ databases">
        <authorList>
            <person name="Magalhaes I.L.F."/>
            <person name="Oliveira U."/>
            <person name="Santos F.R."/>
            <person name="Vidigal T.H.D.A."/>
            <person name="Brescovit A.D."/>
            <person name="Santos A.J."/>
        </authorList>
    </citation>
    <scope>NUCLEOTIDE SEQUENCE</scope>
    <source>
        <tissue evidence="1">Shoot tissue taken approximately 20 cm above the soil surface</tissue>
    </source>
</reference>
<evidence type="ECO:0000313" key="1">
    <source>
        <dbReference type="EMBL" id="JAD54034.1"/>
    </source>
</evidence>
<proteinExistence type="predicted"/>
<name>A0A0A9AQM1_ARUDO</name>